<dbReference type="STRING" id="1754190.A0A1Y2DDG8"/>
<dbReference type="Pfam" id="PF15979">
    <property type="entry name" value="Glyco_hydro_115"/>
    <property type="match status" value="1"/>
</dbReference>
<proteinExistence type="predicted"/>
<dbReference type="InterPro" id="IPR041437">
    <property type="entry name" value="GH115_C"/>
</dbReference>
<comment type="caution">
    <text evidence="5">The sequence shown here is derived from an EMBL/GenBank/DDBJ whole genome shotgun (WGS) entry which is preliminary data.</text>
</comment>
<feature type="region of interest" description="Disordered" evidence="2">
    <location>
        <begin position="52"/>
        <end position="131"/>
    </location>
</feature>
<dbReference type="GO" id="GO:0016787">
    <property type="term" value="F:hydrolase activity"/>
    <property type="evidence" value="ECO:0007669"/>
    <property type="project" value="UniProtKB-KW"/>
</dbReference>
<feature type="domain" description="Gylcosyl hydrolase 115 C-terminal" evidence="4">
    <location>
        <begin position="956"/>
        <end position="1142"/>
    </location>
</feature>
<organism evidence="5 6">
    <name type="scientific">Neocallimastix californiae</name>
    <dbReference type="NCBI Taxonomy" id="1754190"/>
    <lineage>
        <taxon>Eukaryota</taxon>
        <taxon>Fungi</taxon>
        <taxon>Fungi incertae sedis</taxon>
        <taxon>Chytridiomycota</taxon>
        <taxon>Chytridiomycota incertae sedis</taxon>
        <taxon>Neocallimastigomycetes</taxon>
        <taxon>Neocallimastigales</taxon>
        <taxon>Neocallimastigaceae</taxon>
        <taxon>Neocallimastix</taxon>
    </lineage>
</organism>
<evidence type="ECO:0000256" key="1">
    <source>
        <dbReference type="ARBA" id="ARBA00022801"/>
    </source>
</evidence>
<accession>A0A1Y2DDG8</accession>
<dbReference type="PANTHER" id="PTHR37842:SF2">
    <property type="entry name" value="GYLCOSYL HYDROLASE 115 C-TERMINAL DOMAIN-CONTAINING PROTEIN"/>
    <property type="match status" value="1"/>
</dbReference>
<protein>
    <recommendedName>
        <fullName evidence="4">Gylcosyl hydrolase 115 C-terminal domain-containing protein</fullName>
    </recommendedName>
</protein>
<feature type="signal peptide" evidence="3">
    <location>
        <begin position="1"/>
        <end position="21"/>
    </location>
</feature>
<dbReference type="EMBL" id="MCOG01000070">
    <property type="protein sequence ID" value="ORY57321.1"/>
    <property type="molecule type" value="Genomic_DNA"/>
</dbReference>
<dbReference type="InterPro" id="IPR029018">
    <property type="entry name" value="Hex-like_dom2"/>
</dbReference>
<dbReference type="OrthoDB" id="4849794at2759"/>
<reference evidence="5 6" key="1">
    <citation type="submission" date="2016-08" db="EMBL/GenBank/DDBJ databases">
        <title>A Parts List for Fungal Cellulosomes Revealed by Comparative Genomics.</title>
        <authorList>
            <consortium name="DOE Joint Genome Institute"/>
            <person name="Haitjema C.H."/>
            <person name="Gilmore S.P."/>
            <person name="Henske J.K."/>
            <person name="Solomon K.V."/>
            <person name="De Groot R."/>
            <person name="Kuo A."/>
            <person name="Mondo S.J."/>
            <person name="Salamov A.A."/>
            <person name="Labutti K."/>
            <person name="Zhao Z."/>
            <person name="Chiniquy J."/>
            <person name="Barry K."/>
            <person name="Brewer H.M."/>
            <person name="Purvine S.O."/>
            <person name="Wright A.T."/>
            <person name="Boxma B."/>
            <person name="Van Alen T."/>
            <person name="Hackstein J.H."/>
            <person name="Baker S.E."/>
            <person name="Grigoriev I.V."/>
            <person name="O'Malley M.A."/>
        </authorList>
    </citation>
    <scope>NUCLEOTIDE SEQUENCE [LARGE SCALE GENOMIC DNA]</scope>
    <source>
        <strain evidence="5 6">G1</strain>
    </source>
</reference>
<dbReference type="Gene3D" id="3.20.20.520">
    <property type="entry name" value="Glycosyl hydrolase family 115"/>
    <property type="match status" value="1"/>
</dbReference>
<evidence type="ECO:0000256" key="3">
    <source>
        <dbReference type="SAM" id="SignalP"/>
    </source>
</evidence>
<feature type="compositionally biased region" description="Basic and acidic residues" evidence="2">
    <location>
        <begin position="122"/>
        <end position="131"/>
    </location>
</feature>
<keyword evidence="6" id="KW-1185">Reference proteome</keyword>
<keyword evidence="3" id="KW-0732">Signal</keyword>
<dbReference type="Gene3D" id="3.30.379.10">
    <property type="entry name" value="Chitobiase/beta-hexosaminidase domain 2-like"/>
    <property type="match status" value="1"/>
</dbReference>
<name>A0A1Y2DDG8_9FUNG</name>
<gene>
    <name evidence="5" type="ORF">LY90DRAFT_701644</name>
</gene>
<sequence length="1148" mass="129869">MKFINTLALLALLFECQYTSAKTLPNEVEVTKATPKKVCYVKPVDTKQYLNDSDEEEEIVVKSDIEDDIEKSDDEQISQGIEDPANPVDPVNPTNPTNSTNPANPEDPVNPTNSTNPANPDDQVKPEKDQKVAQKINLTPVDFELIKDSKVLVTLYIDERESEYDGISLIAQALKSDVARVIGDEVDKEGNATESDNGLKIVTKVEDISKKAIIAGTFGEKGNDVINQLVKEGKINIDNINGRWERYQMQVVKAPIEGVEEALVIVGSDKRGTLYGMMHVSEMMGVSPWVWWSDVLPAVQSDVTLPGEDCNIISKEPSIKYRGIFLNDEAPSLTTWTNKRYGGRNQYFYRQVFELLIRLKANYLWPSMWDDVFSADGEGDTLANAKLADKYGIVMGTSHHEPLYRAGKEWGRNYRNDLPYTSGQAWNLYNIPGQENYHPEVNQEIEEFWDGGVSRNRDFENICTVGMRGEDDSTLPAADDPPRYADLLNYIINTQKGILKAHNDTNPTQLVIYKEVEDAWYAGELYNKDCMKDTYAMFCDDNWAYMRTLPTLEQQKQIAGSGMYYHFDYVGAPKSYTWVQNTQISTIWDQMSIAYDYGIEGVWIANVGDLKPMEINISYFLDLAYDYEYLGIEGEKRLDEYKKNWAKQQFSRKDGRGLTDEQCDEAAYLIDRYLDLETKRVVEHVLYNTADTCSDMYSIDNYNEALNILAECDDIMKRTEALWEEVPDELKADFYQLVYYPAMAVPNVLKIQIYAALNNKYAKLGLTVANKYAKLCQEAIDLDNELFDGYNEKMPGVVESGKKWSGMISCGQNYHIGLQAWDRDSGKLPDLMTVEADENSSEMEVLVEDITNSFNTVYTADEAKLPTFNSVSDETFEIQLLTKGGAYKFEAKADEWIKLSDTTGKVTEEQVLKVSIDWSKVKEDTEGVIVLTSGEQTVKVNVEAKVIDAAKLESKTYVMTHDYATIDVANYSKKVDGKGTDNQGKVVDNKMIVIPDNGKYLSTIRTTSSTITYETVEDLKDAPYVEYKVYVPANGTYNLESQFNPTSNLIYGEEKLRYGISIDDGEIDIINTLVPDYLAGTWKQGTWASDIENNSRRSFKNDITLDEGVHTIRYYQCDPNIALIRMTLFKGKLANVYGSPAESTLIDN</sequence>
<evidence type="ECO:0000256" key="2">
    <source>
        <dbReference type="SAM" id="MobiDB-lite"/>
    </source>
</evidence>
<dbReference type="AlphaFoldDB" id="A0A1Y2DDG8"/>
<dbReference type="Pfam" id="PF17829">
    <property type="entry name" value="GH115_C"/>
    <property type="match status" value="1"/>
</dbReference>
<dbReference type="Gene3D" id="1.20.58.2150">
    <property type="match status" value="1"/>
</dbReference>
<dbReference type="InterPro" id="IPR031924">
    <property type="entry name" value="GH115"/>
</dbReference>
<dbReference type="InterPro" id="IPR042301">
    <property type="entry name" value="GH115_sf"/>
</dbReference>
<dbReference type="PANTHER" id="PTHR37842">
    <property type="match status" value="1"/>
</dbReference>
<evidence type="ECO:0000313" key="6">
    <source>
        <dbReference type="Proteomes" id="UP000193920"/>
    </source>
</evidence>
<evidence type="ECO:0000313" key="5">
    <source>
        <dbReference type="EMBL" id="ORY57321.1"/>
    </source>
</evidence>
<feature type="compositionally biased region" description="Acidic residues" evidence="2">
    <location>
        <begin position="65"/>
        <end position="76"/>
    </location>
</feature>
<feature type="compositionally biased region" description="Low complexity" evidence="2">
    <location>
        <begin position="83"/>
        <end position="104"/>
    </location>
</feature>
<dbReference type="Proteomes" id="UP000193920">
    <property type="component" value="Unassembled WGS sequence"/>
</dbReference>
<keyword evidence="1" id="KW-0378">Hydrolase</keyword>
<dbReference type="Gene3D" id="2.60.120.1620">
    <property type="match status" value="1"/>
</dbReference>
<feature type="chain" id="PRO_5012779238" description="Gylcosyl hydrolase 115 C-terminal domain-containing protein" evidence="3">
    <location>
        <begin position="22"/>
        <end position="1148"/>
    </location>
</feature>
<evidence type="ECO:0000259" key="4">
    <source>
        <dbReference type="Pfam" id="PF17829"/>
    </source>
</evidence>